<protein>
    <submittedName>
        <fullName evidence="3">Secreted protein</fullName>
    </submittedName>
</protein>
<reference evidence="3" key="1">
    <citation type="submission" date="2020-12" db="UniProtKB">
        <authorList>
            <consortium name="WormBaseParasite"/>
        </authorList>
    </citation>
    <scope>IDENTIFICATION</scope>
    <source>
        <strain evidence="3">MHco3</strain>
    </source>
</reference>
<feature type="signal peptide" evidence="1">
    <location>
        <begin position="1"/>
        <end position="15"/>
    </location>
</feature>
<evidence type="ECO:0000256" key="1">
    <source>
        <dbReference type="SAM" id="SignalP"/>
    </source>
</evidence>
<dbReference type="PANTHER" id="PTHR33748">
    <property type="entry name" value="PROTEIN CBG04600"/>
    <property type="match status" value="1"/>
</dbReference>
<keyword evidence="2" id="KW-1185">Reference proteome</keyword>
<evidence type="ECO:0000313" key="3">
    <source>
        <dbReference type="WBParaSite" id="HCON_00050350-00001"/>
    </source>
</evidence>
<name>A0A7I4Y419_HAECO</name>
<sequence>MRLFVLLCVTVVATAQYTSQTYPDPRVDPLTCRLPFASYVCDPSGVLGDDDRVRLMQKINQFRPITAGIPNTSPACAFQKDKNLDIFVVVMDKIGSVPGSPVDIEKFANNLKRRFQNYQDVSSCDTMVLIVNSKQDRQVFTVAGRDARISKDTLKTAFEKNVGHFKSGNYAMGLEGMIEMVVAAYTNAHIVQVPSPSTFSQIPVPETVKAALGARPAPESVAPFRAAGIPNSVQKAKVLQPINNEDIDEKDKVWVSVMQQAVARCGLQQDTFATNVRAVVEEAMAISLKLISDTRYNSIEEEVEAHKDIIGSRERAWETAKAQFIEPLLQKYHSHIVGSTQKTCPAITLTQL</sequence>
<dbReference type="InterPro" id="IPR033438">
    <property type="entry name" value="MOLO1"/>
</dbReference>
<dbReference type="GO" id="GO:0005892">
    <property type="term" value="C:acetylcholine-gated channel complex"/>
    <property type="evidence" value="ECO:0007669"/>
    <property type="project" value="InterPro"/>
</dbReference>
<dbReference type="OMA" id="QDRQVFT"/>
<evidence type="ECO:0000313" key="2">
    <source>
        <dbReference type="Proteomes" id="UP000025227"/>
    </source>
</evidence>
<dbReference type="OrthoDB" id="5864217at2759"/>
<accession>A0A7I4Y419</accession>
<organism evidence="2 3">
    <name type="scientific">Haemonchus contortus</name>
    <name type="common">Barber pole worm</name>
    <dbReference type="NCBI Taxonomy" id="6289"/>
    <lineage>
        <taxon>Eukaryota</taxon>
        <taxon>Metazoa</taxon>
        <taxon>Ecdysozoa</taxon>
        <taxon>Nematoda</taxon>
        <taxon>Chromadorea</taxon>
        <taxon>Rhabditida</taxon>
        <taxon>Rhabditina</taxon>
        <taxon>Rhabditomorpha</taxon>
        <taxon>Strongyloidea</taxon>
        <taxon>Trichostrongylidae</taxon>
        <taxon>Haemonchus</taxon>
    </lineage>
</organism>
<dbReference type="Pfam" id="PF17175">
    <property type="entry name" value="MOLO1"/>
    <property type="match status" value="1"/>
</dbReference>
<dbReference type="Proteomes" id="UP000025227">
    <property type="component" value="Unplaced"/>
</dbReference>
<dbReference type="PANTHER" id="PTHR33748:SF3">
    <property type="entry name" value="TPM_PHOSPHATASE DOMAIN-CONTAINING PROTEIN"/>
    <property type="match status" value="1"/>
</dbReference>
<dbReference type="AlphaFoldDB" id="A0A7I4Y419"/>
<keyword evidence="1" id="KW-0732">Signal</keyword>
<dbReference type="WBParaSite" id="HCON_00050350-00001">
    <property type="protein sequence ID" value="HCON_00050350-00001"/>
    <property type="gene ID" value="HCON_00050350"/>
</dbReference>
<feature type="chain" id="PRO_5029748735" evidence="1">
    <location>
        <begin position="16"/>
        <end position="352"/>
    </location>
</feature>
<proteinExistence type="predicted"/>
<dbReference type="Gene3D" id="3.10.310.50">
    <property type="match status" value="1"/>
</dbReference>